<evidence type="ECO:0000313" key="3">
    <source>
        <dbReference type="Proteomes" id="UP000029227"/>
    </source>
</evidence>
<keyword evidence="1" id="KW-0812">Transmembrane</keyword>
<organism evidence="2 3">
    <name type="scientific">Photobacterium aphoticum</name>
    <dbReference type="NCBI Taxonomy" id="754436"/>
    <lineage>
        <taxon>Bacteria</taxon>
        <taxon>Pseudomonadati</taxon>
        <taxon>Pseudomonadota</taxon>
        <taxon>Gammaproteobacteria</taxon>
        <taxon>Vibrionales</taxon>
        <taxon>Vibrionaceae</taxon>
        <taxon>Photobacterium</taxon>
    </lineage>
</organism>
<dbReference type="EMBL" id="BBMN01000010">
    <property type="protein sequence ID" value="GAL06283.1"/>
    <property type="molecule type" value="Genomic_DNA"/>
</dbReference>
<feature type="transmembrane region" description="Helical" evidence="1">
    <location>
        <begin position="6"/>
        <end position="28"/>
    </location>
</feature>
<reference evidence="2 3" key="1">
    <citation type="journal article" date="2014" name="Genome Announc.">
        <title>Draft Genome Sequences of Two Vibrionaceae Species, Vibrio ponticus C121 and Photobacterium aphoticum C119, Isolated as Coral Reef Microbiota.</title>
        <authorList>
            <person name="Al-saari N."/>
            <person name="Meirelles P.M."/>
            <person name="Mino S."/>
            <person name="Suda W."/>
            <person name="Oshima K."/>
            <person name="Hattori M."/>
            <person name="Ohkuma M."/>
            <person name="Thompson F.L."/>
            <person name="Gomez-Gil B."/>
            <person name="Sawabe T."/>
            <person name="Sawabe T."/>
        </authorList>
    </citation>
    <scope>NUCLEOTIDE SEQUENCE [LARGE SCALE GENOMIC DNA]</scope>
    <source>
        <strain evidence="2 3">JCM 19237</strain>
    </source>
</reference>
<feature type="transmembrane region" description="Helical" evidence="1">
    <location>
        <begin position="40"/>
        <end position="55"/>
    </location>
</feature>
<dbReference type="STRING" id="754436.JCM19237_1928"/>
<name>A0A090QVI7_9GAMM</name>
<keyword evidence="1" id="KW-0472">Membrane</keyword>
<dbReference type="Proteomes" id="UP000029227">
    <property type="component" value="Unassembled WGS sequence"/>
</dbReference>
<gene>
    <name evidence="2" type="ORF">JCM19237_1928</name>
</gene>
<protein>
    <submittedName>
        <fullName evidence="2">Uncharacterized protein</fullName>
    </submittedName>
</protein>
<evidence type="ECO:0000313" key="2">
    <source>
        <dbReference type="EMBL" id="GAL06283.1"/>
    </source>
</evidence>
<proteinExistence type="predicted"/>
<sequence>MYDTQRLSIIQLWIMNNVVMMILLMVMIRQRTATVFTHNYSKHILFIGFLISVTFKENSLLTF</sequence>
<dbReference type="AlphaFoldDB" id="A0A090QVI7"/>
<comment type="caution">
    <text evidence="2">The sequence shown here is derived from an EMBL/GenBank/DDBJ whole genome shotgun (WGS) entry which is preliminary data.</text>
</comment>
<keyword evidence="1" id="KW-1133">Transmembrane helix</keyword>
<accession>A0A090QVI7</accession>
<evidence type="ECO:0000256" key="1">
    <source>
        <dbReference type="SAM" id="Phobius"/>
    </source>
</evidence>